<evidence type="ECO:0000313" key="3">
    <source>
        <dbReference type="Proteomes" id="UP000626026"/>
    </source>
</evidence>
<dbReference type="InterPro" id="IPR050739">
    <property type="entry name" value="MFP"/>
</dbReference>
<dbReference type="PANTHER" id="PTHR30386">
    <property type="entry name" value="MEMBRANE FUSION SUBUNIT OF EMRAB-TOLC MULTIDRUG EFFLUX PUMP"/>
    <property type="match status" value="1"/>
</dbReference>
<proteinExistence type="predicted"/>
<dbReference type="Gene3D" id="1.10.287.470">
    <property type="entry name" value="Helix hairpin bin"/>
    <property type="match status" value="2"/>
</dbReference>
<dbReference type="Proteomes" id="UP000626026">
    <property type="component" value="Unassembled WGS sequence"/>
</dbReference>
<sequence>MERLTPSSSQAVVQAYVVQMAPDVSGRVIEVNVTDNARVETGAVLFRIDARPFEIAVTEAQAQVERIGQTIGASTAAVDSAQAKLVKATADFDNIQAQAQRTFELVQRGVLSKAKGDEARAALEGSRAAVSGAGADLARAREELGPRGADNPQLKGALAALERARLNLLHTSVIAPAPGVVTNLRLATGQYIGAGQAALTFIDASSIWVSANFKENSLEYMATLDNAEVVFDSLPGSVFPARVESIGWGVSQGGIDPSTGLPSIRSDSGWVREPQRFPVRLVFENGPPRGIRFGSQVNVVVYTDRNPVANALGAFWIRLISILTYAS</sequence>
<protein>
    <submittedName>
        <fullName evidence="2">HlyD family secretion protein</fullName>
    </submittedName>
</protein>
<dbReference type="Gene3D" id="2.40.50.100">
    <property type="match status" value="1"/>
</dbReference>
<accession>A0ABR7RHY8</accession>
<comment type="caution">
    <text evidence="2">The sequence shown here is derived from an EMBL/GenBank/DDBJ whole genome shotgun (WGS) entry which is preliminary data.</text>
</comment>
<reference evidence="2 3" key="1">
    <citation type="journal article" date="2013" name="Int. J. Syst. Evol. Microbiol.">
        <title>Roseomonas aerophila sp. nov., isolated from air.</title>
        <authorList>
            <person name="Kim S.J."/>
            <person name="Weon H.Y."/>
            <person name="Ahn J.H."/>
            <person name="Hong S.B."/>
            <person name="Seok S.J."/>
            <person name="Whang K.S."/>
            <person name="Kwon S.W."/>
        </authorList>
    </citation>
    <scope>NUCLEOTIDE SEQUENCE [LARGE SCALE GENOMIC DNA]</scope>
    <source>
        <strain evidence="2 3">NBRC 108923</strain>
    </source>
</reference>
<dbReference type="PANTHER" id="PTHR30386:SF24">
    <property type="entry name" value="MULTIDRUG RESISTANCE EFFLUX PUMP"/>
    <property type="match status" value="1"/>
</dbReference>
<dbReference type="EMBL" id="JACTVA010000004">
    <property type="protein sequence ID" value="MBC9205933.1"/>
    <property type="molecule type" value="Genomic_DNA"/>
</dbReference>
<evidence type="ECO:0000259" key="1">
    <source>
        <dbReference type="Pfam" id="PF25917"/>
    </source>
</evidence>
<feature type="domain" description="Multidrug resistance protein MdtA-like barrel-sandwich hybrid" evidence="1">
    <location>
        <begin position="17"/>
        <end position="199"/>
    </location>
</feature>
<organism evidence="2 3">
    <name type="scientific">Teichococcus aerophilus</name>
    <dbReference type="NCBI Taxonomy" id="1224513"/>
    <lineage>
        <taxon>Bacteria</taxon>
        <taxon>Pseudomonadati</taxon>
        <taxon>Pseudomonadota</taxon>
        <taxon>Alphaproteobacteria</taxon>
        <taxon>Acetobacterales</taxon>
        <taxon>Roseomonadaceae</taxon>
        <taxon>Roseomonas</taxon>
    </lineage>
</organism>
<dbReference type="Pfam" id="PF25917">
    <property type="entry name" value="BSH_RND"/>
    <property type="match status" value="1"/>
</dbReference>
<dbReference type="SUPFAM" id="SSF111369">
    <property type="entry name" value="HlyD-like secretion proteins"/>
    <property type="match status" value="1"/>
</dbReference>
<name>A0ABR7RHY8_9PROT</name>
<dbReference type="InterPro" id="IPR058625">
    <property type="entry name" value="MdtA-like_BSH"/>
</dbReference>
<gene>
    <name evidence="2" type="ORF">IBL26_03720</name>
</gene>
<keyword evidence="3" id="KW-1185">Reference proteome</keyword>
<dbReference type="Gene3D" id="2.40.30.170">
    <property type="match status" value="1"/>
</dbReference>
<evidence type="ECO:0000313" key="2">
    <source>
        <dbReference type="EMBL" id="MBC9205933.1"/>
    </source>
</evidence>